<dbReference type="InterPro" id="IPR050345">
    <property type="entry name" value="Aliph_Amidase/BUP"/>
</dbReference>
<keyword evidence="1 3" id="KW-0378">Hydrolase</keyword>
<feature type="domain" description="CN hydrolase" evidence="2">
    <location>
        <begin position="8"/>
        <end position="251"/>
    </location>
</feature>
<evidence type="ECO:0000313" key="3">
    <source>
        <dbReference type="EMBL" id="SFV66766.1"/>
    </source>
</evidence>
<dbReference type="PANTHER" id="PTHR43674">
    <property type="entry name" value="NITRILASE C965.09-RELATED"/>
    <property type="match status" value="1"/>
</dbReference>
<proteinExistence type="predicted"/>
<dbReference type="GO" id="GO:0050126">
    <property type="term" value="F:N-carbamoylputrescine amidase activity"/>
    <property type="evidence" value="ECO:0007669"/>
    <property type="project" value="TreeGrafter"/>
</dbReference>
<protein>
    <submittedName>
        <fullName evidence="3">Predicted amidohydrolase</fullName>
    </submittedName>
</protein>
<accession>A0A1W1CLS0</accession>
<dbReference type="Pfam" id="PF00795">
    <property type="entry name" value="CN_hydrolase"/>
    <property type="match status" value="1"/>
</dbReference>
<dbReference type="PANTHER" id="PTHR43674:SF2">
    <property type="entry name" value="BETA-UREIDOPROPIONASE"/>
    <property type="match status" value="1"/>
</dbReference>
<dbReference type="GO" id="GO:0033388">
    <property type="term" value="P:putrescine biosynthetic process from arginine"/>
    <property type="evidence" value="ECO:0007669"/>
    <property type="project" value="TreeGrafter"/>
</dbReference>
<dbReference type="InterPro" id="IPR036526">
    <property type="entry name" value="C-N_Hydrolase_sf"/>
</dbReference>
<dbReference type="CDD" id="cd07197">
    <property type="entry name" value="nitrilase"/>
    <property type="match status" value="1"/>
</dbReference>
<organism evidence="3">
    <name type="scientific">hydrothermal vent metagenome</name>
    <dbReference type="NCBI Taxonomy" id="652676"/>
    <lineage>
        <taxon>unclassified sequences</taxon>
        <taxon>metagenomes</taxon>
        <taxon>ecological metagenomes</taxon>
    </lineage>
</organism>
<dbReference type="SUPFAM" id="SSF56317">
    <property type="entry name" value="Carbon-nitrogen hydrolase"/>
    <property type="match status" value="1"/>
</dbReference>
<evidence type="ECO:0000259" key="2">
    <source>
        <dbReference type="Pfam" id="PF00795"/>
    </source>
</evidence>
<dbReference type="Gene3D" id="3.60.110.10">
    <property type="entry name" value="Carbon-nitrogen hydrolase"/>
    <property type="match status" value="1"/>
</dbReference>
<reference evidence="3" key="1">
    <citation type="submission" date="2016-10" db="EMBL/GenBank/DDBJ databases">
        <authorList>
            <person name="de Groot N.N."/>
        </authorList>
    </citation>
    <scope>NUCLEOTIDE SEQUENCE</scope>
</reference>
<dbReference type="EMBL" id="FPHL01000044">
    <property type="protein sequence ID" value="SFV66766.1"/>
    <property type="molecule type" value="Genomic_DNA"/>
</dbReference>
<evidence type="ECO:0000256" key="1">
    <source>
        <dbReference type="ARBA" id="ARBA00022801"/>
    </source>
</evidence>
<name>A0A1W1CLS0_9ZZZZ</name>
<sequence>MAVKQLVVAALQLPTLGMNATRLEFYLKQAHSRGADIMLLGEYVLNHFFKEFATMAPNMVKEQSRKHTELLKNLAIKYDIVFIAPIIVTKKDGYHKTIVKVTPKHTRYYEQQILLPYAHWNEKKFFANPVVPLKAPMSFTIKGFKVMVMAGFELHFDPFWQMVTHKKIDLVLLPTASTFGSHNRWREIIKTKAFLHGCFVLRANRLGEYSDNEVKWKFYGDTMLVSPEGEVEMMLEDKESMLIEVIERAEVLEHRKVWGFERELKQREISG</sequence>
<dbReference type="AlphaFoldDB" id="A0A1W1CLS0"/>
<gene>
    <name evidence="3" type="ORF">MNB_SV-10-868</name>
</gene>
<dbReference type="InterPro" id="IPR003010">
    <property type="entry name" value="C-N_Hydrolase"/>
</dbReference>